<evidence type="ECO:0000313" key="1">
    <source>
        <dbReference type="EMBL" id="PJE77402.1"/>
    </source>
</evidence>
<organism evidence="1">
    <name type="scientific">invertebrate metagenome</name>
    <dbReference type="NCBI Taxonomy" id="1711999"/>
    <lineage>
        <taxon>unclassified sequences</taxon>
        <taxon>metagenomes</taxon>
        <taxon>organismal metagenomes</taxon>
    </lineage>
</organism>
<protein>
    <submittedName>
        <fullName evidence="1">Uncharacterized protein</fullName>
    </submittedName>
</protein>
<dbReference type="AlphaFoldDB" id="A0A2H9T2G0"/>
<proteinExistence type="predicted"/>
<dbReference type="EMBL" id="NSIT01000650">
    <property type="protein sequence ID" value="PJE77402.1"/>
    <property type="molecule type" value="Genomic_DNA"/>
</dbReference>
<gene>
    <name evidence="1" type="ORF">CI610_03674</name>
</gene>
<name>A0A2H9T2G0_9ZZZZ</name>
<sequence length="75" mass="8463">MGHYTALMMSRSCYKVKVSDDGACDWLMSLHTDMRENISLGERPVILDLIRAAMVRQQQTDRGIFIGQGIDTCIV</sequence>
<accession>A0A2H9T2G0</accession>
<reference evidence="1" key="1">
    <citation type="journal article" date="2017" name="Appl. Environ. Microbiol.">
        <title>Molecular characterization of an Endozoicomonas-like organism causing infection in king scallop Pecten maximus L.</title>
        <authorList>
            <person name="Cano I."/>
            <person name="van Aerle R."/>
            <person name="Ross S."/>
            <person name="Verner-Jeffreys D.W."/>
            <person name="Paley R.K."/>
            <person name="Rimmer G."/>
            <person name="Ryder D."/>
            <person name="Hooper P."/>
            <person name="Stone D."/>
            <person name="Feist S.W."/>
        </authorList>
    </citation>
    <scope>NUCLEOTIDE SEQUENCE</scope>
</reference>
<comment type="caution">
    <text evidence="1">The sequence shown here is derived from an EMBL/GenBank/DDBJ whole genome shotgun (WGS) entry which is preliminary data.</text>
</comment>